<dbReference type="GO" id="GO:0005886">
    <property type="term" value="C:plasma membrane"/>
    <property type="evidence" value="ECO:0007669"/>
    <property type="project" value="UniProtKB-SubCell"/>
</dbReference>
<feature type="transmembrane region" description="Helical" evidence="5">
    <location>
        <begin position="37"/>
        <end position="59"/>
    </location>
</feature>
<dbReference type="Proteomes" id="UP000442707">
    <property type="component" value="Unassembled WGS sequence"/>
</dbReference>
<comment type="caution">
    <text evidence="8">The sequence shown here is derived from an EMBL/GenBank/DDBJ whole genome shotgun (WGS) entry which is preliminary data.</text>
</comment>
<dbReference type="PANTHER" id="PTHR43394">
    <property type="entry name" value="ATP-DEPENDENT PERMEASE MDL1, MITOCHONDRIAL"/>
    <property type="match status" value="1"/>
</dbReference>
<accession>A0A6H9UXG2</accession>
<dbReference type="InterPro" id="IPR036640">
    <property type="entry name" value="ABC1_TM_sf"/>
</dbReference>
<keyword evidence="8" id="KW-0547">Nucleotide-binding</keyword>
<feature type="transmembrane region" description="Helical" evidence="5">
    <location>
        <begin position="174"/>
        <end position="192"/>
    </location>
</feature>
<dbReference type="GO" id="GO:0005524">
    <property type="term" value="F:ATP binding"/>
    <property type="evidence" value="ECO:0007669"/>
    <property type="project" value="UniProtKB-KW"/>
</dbReference>
<evidence type="ECO:0000259" key="7">
    <source>
        <dbReference type="PROSITE" id="PS50929"/>
    </source>
</evidence>
<feature type="domain" description="ABC transporter" evidence="6">
    <location>
        <begin position="327"/>
        <end position="573"/>
    </location>
</feature>
<dbReference type="CDD" id="cd07346">
    <property type="entry name" value="ABC_6TM_exporters"/>
    <property type="match status" value="1"/>
</dbReference>
<keyword evidence="2 5" id="KW-0812">Transmembrane</keyword>
<dbReference type="GO" id="GO:0016887">
    <property type="term" value="F:ATP hydrolysis activity"/>
    <property type="evidence" value="ECO:0007669"/>
    <property type="project" value="InterPro"/>
</dbReference>
<dbReference type="SUPFAM" id="SSF52540">
    <property type="entry name" value="P-loop containing nucleoside triphosphate hydrolases"/>
    <property type="match status" value="1"/>
</dbReference>
<dbReference type="PROSITE" id="PS00211">
    <property type="entry name" value="ABC_TRANSPORTER_1"/>
    <property type="match status" value="1"/>
</dbReference>
<feature type="transmembrane region" description="Helical" evidence="5">
    <location>
        <begin position="253"/>
        <end position="276"/>
    </location>
</feature>
<dbReference type="RefSeq" id="WP_150950241.1">
    <property type="nucleotide sequence ID" value="NZ_VZRB01000012.1"/>
</dbReference>
<dbReference type="PROSITE" id="PS50929">
    <property type="entry name" value="ABC_TM1F"/>
    <property type="match status" value="1"/>
</dbReference>
<evidence type="ECO:0000256" key="5">
    <source>
        <dbReference type="SAM" id="Phobius"/>
    </source>
</evidence>
<keyword evidence="8" id="KW-0067">ATP-binding</keyword>
<dbReference type="AlphaFoldDB" id="A0A6H9UXG2"/>
<evidence type="ECO:0000256" key="1">
    <source>
        <dbReference type="ARBA" id="ARBA00004651"/>
    </source>
</evidence>
<evidence type="ECO:0000259" key="6">
    <source>
        <dbReference type="PROSITE" id="PS50893"/>
    </source>
</evidence>
<dbReference type="InterPro" id="IPR039421">
    <property type="entry name" value="Type_1_exporter"/>
</dbReference>
<dbReference type="GO" id="GO:0015421">
    <property type="term" value="F:ABC-type oligopeptide transporter activity"/>
    <property type="evidence" value="ECO:0007669"/>
    <property type="project" value="TreeGrafter"/>
</dbReference>
<evidence type="ECO:0000313" key="9">
    <source>
        <dbReference type="Proteomes" id="UP000442707"/>
    </source>
</evidence>
<feature type="transmembrane region" description="Helical" evidence="5">
    <location>
        <begin position="147"/>
        <end position="168"/>
    </location>
</feature>
<keyword evidence="3 5" id="KW-1133">Transmembrane helix</keyword>
<comment type="subcellular location">
    <subcellularLocation>
        <location evidence="1">Cell membrane</location>
        <topology evidence="1">Multi-pass membrane protein</topology>
    </subcellularLocation>
</comment>
<dbReference type="SUPFAM" id="SSF90123">
    <property type="entry name" value="ABC transporter transmembrane region"/>
    <property type="match status" value="1"/>
</dbReference>
<dbReference type="InterPro" id="IPR017871">
    <property type="entry name" value="ABC_transporter-like_CS"/>
</dbReference>
<organism evidence="8 9">
    <name type="scientific">Streptomyces luteolifulvus</name>
    <dbReference type="NCBI Taxonomy" id="2615112"/>
    <lineage>
        <taxon>Bacteria</taxon>
        <taxon>Bacillati</taxon>
        <taxon>Actinomycetota</taxon>
        <taxon>Actinomycetes</taxon>
        <taxon>Kitasatosporales</taxon>
        <taxon>Streptomycetaceae</taxon>
        <taxon>Streptomyces</taxon>
    </lineage>
</organism>
<evidence type="ECO:0000256" key="3">
    <source>
        <dbReference type="ARBA" id="ARBA00022989"/>
    </source>
</evidence>
<keyword evidence="4 5" id="KW-0472">Membrane</keyword>
<dbReference type="FunFam" id="3.40.50.300:FF:002966">
    <property type="entry name" value="ABC-type multidrug transport system fused ATPase/permease subunit"/>
    <property type="match status" value="1"/>
</dbReference>
<dbReference type="InterPro" id="IPR027417">
    <property type="entry name" value="P-loop_NTPase"/>
</dbReference>
<proteinExistence type="predicted"/>
<dbReference type="Gene3D" id="1.20.1560.10">
    <property type="entry name" value="ABC transporter type 1, transmembrane domain"/>
    <property type="match status" value="1"/>
</dbReference>
<protein>
    <submittedName>
        <fullName evidence="8">ABC transporter ATP-binding protein</fullName>
    </submittedName>
</protein>
<dbReference type="Gene3D" id="3.40.50.300">
    <property type="entry name" value="P-loop containing nucleotide triphosphate hydrolases"/>
    <property type="match status" value="1"/>
</dbReference>
<gene>
    <name evidence="8" type="ORF">F7R91_18955</name>
</gene>
<sequence>MKIQDLPYPDPGVPDARSGPRFLWWLGRNQLGGQLKAMAWGLLHFASVSSLPFCVGLAVQAVVDRSGARLALAGAVLALCGVGTALGDTFLHRAAVTNWITAAARVQQLLARKASLLGSTLTRRVAAGEVVSVSTGDVEKIGWFVEAVSRFTAAAVTIVLVCVALVVYQPALGAVVAVGLPVLALAVLPLLPRATRRADFQREKAGHATELASDTVAGLRVLRGIGGEELFLDRYRRASQEVRQAAVRSARMWSLISAIQVLLPGLLLITVVWYGVHLARQGRIGVGELVTVYSSVMLLTYPLRHFEEIAMAYSFSRPSARRAAGVLSLERVTAAEGSRSDDVPTGDLYDPATGLLAPAGRLTAVVCGDPDAAGRLAERLGGHPPEQGTSVLLGGVPLDELPLGSARTAVLVQDKDPVLLSGTLRELLDVPASGDIGAGEALAAAQCEDVLAALVQGSLDAEDPMEARITERGRSLSGGQRQRLALARSLITDPEVLVLDEPTSAVDSHTEARIARGVRDLRAGRTTVVFTSSPLLLDHADRVVLVHEGEVAAVGVHRDLLHREPRYRAVVTRETDEEADRPGEATALHSAISELNELDELEELKELREIEESA</sequence>
<dbReference type="Pfam" id="PF00664">
    <property type="entry name" value="ABC_membrane"/>
    <property type="match status" value="1"/>
</dbReference>
<dbReference type="InterPro" id="IPR011527">
    <property type="entry name" value="ABC1_TM_dom"/>
</dbReference>
<evidence type="ECO:0000256" key="4">
    <source>
        <dbReference type="ARBA" id="ARBA00023136"/>
    </source>
</evidence>
<dbReference type="Pfam" id="PF00005">
    <property type="entry name" value="ABC_tran"/>
    <property type="match status" value="1"/>
</dbReference>
<name>A0A6H9UXG2_9ACTN</name>
<dbReference type="InterPro" id="IPR003439">
    <property type="entry name" value="ABC_transporter-like_ATP-bd"/>
</dbReference>
<evidence type="ECO:0000313" key="8">
    <source>
        <dbReference type="EMBL" id="KAB1145261.1"/>
    </source>
</evidence>
<feature type="domain" description="ABC transmembrane type-1" evidence="7">
    <location>
        <begin position="37"/>
        <end position="306"/>
    </location>
</feature>
<dbReference type="EMBL" id="VZRB01000012">
    <property type="protein sequence ID" value="KAB1145261.1"/>
    <property type="molecule type" value="Genomic_DNA"/>
</dbReference>
<dbReference type="PROSITE" id="PS50893">
    <property type="entry name" value="ABC_TRANSPORTER_2"/>
    <property type="match status" value="1"/>
</dbReference>
<dbReference type="PANTHER" id="PTHR43394:SF1">
    <property type="entry name" value="ATP-BINDING CASSETTE SUB-FAMILY B MEMBER 10, MITOCHONDRIAL"/>
    <property type="match status" value="1"/>
</dbReference>
<reference evidence="8 9" key="1">
    <citation type="submission" date="2019-09" db="EMBL/GenBank/DDBJ databases">
        <title>Screening of Novel Bioactive Compounds from Soil-Associated.</title>
        <authorList>
            <person name="Zhao S."/>
        </authorList>
    </citation>
    <scope>NUCLEOTIDE SEQUENCE [LARGE SCALE GENOMIC DNA]</scope>
    <source>
        <strain evidence="8 9">HIT-DPA4</strain>
    </source>
</reference>
<evidence type="ECO:0000256" key="2">
    <source>
        <dbReference type="ARBA" id="ARBA00022692"/>
    </source>
</evidence>
<keyword evidence="9" id="KW-1185">Reference proteome</keyword>